<dbReference type="SUPFAM" id="SSF53850">
    <property type="entry name" value="Periplasmic binding protein-like II"/>
    <property type="match status" value="1"/>
</dbReference>
<comment type="caution">
    <text evidence="3">The sequence shown here is derived from an EMBL/GenBank/DDBJ whole genome shotgun (WGS) entry which is preliminary data.</text>
</comment>
<evidence type="ECO:0000313" key="3">
    <source>
        <dbReference type="EMBL" id="NYE72409.1"/>
    </source>
</evidence>
<dbReference type="PROSITE" id="PS51257">
    <property type="entry name" value="PROKAR_LIPOPROTEIN"/>
    <property type="match status" value="1"/>
</dbReference>
<dbReference type="PIRSF" id="PIRSF002741">
    <property type="entry name" value="MppA"/>
    <property type="match status" value="1"/>
</dbReference>
<evidence type="ECO:0000259" key="2">
    <source>
        <dbReference type="Pfam" id="PF00496"/>
    </source>
</evidence>
<gene>
    <name evidence="3" type="ORF">BKA15_003738</name>
</gene>
<dbReference type="InterPro" id="IPR030678">
    <property type="entry name" value="Peptide/Ni-bd"/>
</dbReference>
<organism evidence="3 4">
    <name type="scientific">Microlunatus parietis</name>
    <dbReference type="NCBI Taxonomy" id="682979"/>
    <lineage>
        <taxon>Bacteria</taxon>
        <taxon>Bacillati</taxon>
        <taxon>Actinomycetota</taxon>
        <taxon>Actinomycetes</taxon>
        <taxon>Propionibacteriales</taxon>
        <taxon>Propionibacteriaceae</taxon>
        <taxon>Microlunatus</taxon>
    </lineage>
</organism>
<feature type="signal peptide" evidence="1">
    <location>
        <begin position="1"/>
        <end position="34"/>
    </location>
</feature>
<dbReference type="RefSeq" id="WP_179753190.1">
    <property type="nucleotide sequence ID" value="NZ_JACCBU010000001.1"/>
</dbReference>
<dbReference type="Gene3D" id="3.10.105.10">
    <property type="entry name" value="Dipeptide-binding Protein, Domain 3"/>
    <property type="match status" value="1"/>
</dbReference>
<dbReference type="Gene3D" id="3.40.190.10">
    <property type="entry name" value="Periplasmic binding protein-like II"/>
    <property type="match status" value="1"/>
</dbReference>
<dbReference type="EMBL" id="JACCBU010000001">
    <property type="protein sequence ID" value="NYE72409.1"/>
    <property type="molecule type" value="Genomic_DNA"/>
</dbReference>
<feature type="domain" description="Solute-binding protein family 5" evidence="2">
    <location>
        <begin position="96"/>
        <end position="452"/>
    </location>
</feature>
<dbReference type="Pfam" id="PF00496">
    <property type="entry name" value="SBP_bac_5"/>
    <property type="match status" value="1"/>
</dbReference>
<protein>
    <submittedName>
        <fullName evidence="3">Peptide/nickel transport system substrate-binding protein</fullName>
    </submittedName>
</protein>
<keyword evidence="1" id="KW-0732">Signal</keyword>
<reference evidence="3 4" key="1">
    <citation type="submission" date="2020-07" db="EMBL/GenBank/DDBJ databases">
        <title>Sequencing the genomes of 1000 actinobacteria strains.</title>
        <authorList>
            <person name="Klenk H.-P."/>
        </authorList>
    </citation>
    <scope>NUCLEOTIDE SEQUENCE [LARGE SCALE GENOMIC DNA]</scope>
    <source>
        <strain evidence="3 4">DSM 22083</strain>
    </source>
</reference>
<dbReference type="Proteomes" id="UP000569914">
    <property type="component" value="Unassembled WGS sequence"/>
</dbReference>
<sequence length="562" mass="61675">MTFHPRTFPTRRFSLRAAALIGAAALMITGCGTGGTGGQQPGQNGGEQPVLNVHASSTPTYQANFNPISVTFLPGTRGLIYEPLIAYTPMKPNEGQPWLAEKAEFNEDGTELTLDLRAGVTWSDGEPFTADDVAYTFNLYVEEPATNTGALPVKSAKKVDDDTVTVAFTEPAFARMPSIGNTTPLPEHVFGKEKPVEFTNEKPIGTGPYTLKSFSDQVYTLQKNPSYWDAESIKVEQIAFPASTTQTFTTSLQQGKLDWSGGFVANIEQIFVAKDPEHNKYWFPGDGAVNLLVNQQKAPFDDLELRKAISLGVDRQVLSDTAMQGYTPPAHPTGLVLPAFESAMDPKYADAKFVHDPAQANKILDDAGYTRGEDGIRTSPDGKKLSFDLVIPSGYVDWVAMSKLLQEQLKEIGIDLKPQGVATQNWAENRNLGNYDITIASVAGGTAPYFLYRSMMSSEFKAAEGKPATSNYSRWYDQQTDALFAKYEASNDAAAQQQAIAGMQQIVVDELPLIPLLQSPNWFQYRTVNFDGWPTKENPYALPAPYSYPDNLLVIKQLKPTK</sequence>
<dbReference type="InterPro" id="IPR039424">
    <property type="entry name" value="SBP_5"/>
</dbReference>
<dbReference type="InterPro" id="IPR000914">
    <property type="entry name" value="SBP_5_dom"/>
</dbReference>
<dbReference type="AlphaFoldDB" id="A0A7Y9I9S4"/>
<dbReference type="GO" id="GO:1904680">
    <property type="term" value="F:peptide transmembrane transporter activity"/>
    <property type="evidence" value="ECO:0007669"/>
    <property type="project" value="TreeGrafter"/>
</dbReference>
<dbReference type="GO" id="GO:0042597">
    <property type="term" value="C:periplasmic space"/>
    <property type="evidence" value="ECO:0007669"/>
    <property type="project" value="UniProtKB-ARBA"/>
</dbReference>
<feature type="chain" id="PRO_5030933710" evidence="1">
    <location>
        <begin position="35"/>
        <end position="562"/>
    </location>
</feature>
<dbReference type="GO" id="GO:0043190">
    <property type="term" value="C:ATP-binding cassette (ABC) transporter complex"/>
    <property type="evidence" value="ECO:0007669"/>
    <property type="project" value="InterPro"/>
</dbReference>
<dbReference type="PANTHER" id="PTHR30290">
    <property type="entry name" value="PERIPLASMIC BINDING COMPONENT OF ABC TRANSPORTER"/>
    <property type="match status" value="1"/>
</dbReference>
<dbReference type="GO" id="GO:0015833">
    <property type="term" value="P:peptide transport"/>
    <property type="evidence" value="ECO:0007669"/>
    <property type="project" value="TreeGrafter"/>
</dbReference>
<name>A0A7Y9I9S4_9ACTN</name>
<dbReference type="CDD" id="cd08509">
    <property type="entry name" value="PBP2_TmCBP_oligosaccharides_like"/>
    <property type="match status" value="1"/>
</dbReference>
<accession>A0A7Y9I9S4</accession>
<keyword evidence="4" id="KW-1185">Reference proteome</keyword>
<proteinExistence type="predicted"/>
<evidence type="ECO:0000256" key="1">
    <source>
        <dbReference type="SAM" id="SignalP"/>
    </source>
</evidence>
<evidence type="ECO:0000313" key="4">
    <source>
        <dbReference type="Proteomes" id="UP000569914"/>
    </source>
</evidence>
<dbReference type="Gene3D" id="3.90.76.10">
    <property type="entry name" value="Dipeptide-binding Protein, Domain 1"/>
    <property type="match status" value="1"/>
</dbReference>